<reference evidence="1 2" key="1">
    <citation type="submission" date="2023-07" db="EMBL/GenBank/DDBJ databases">
        <title>Sequencing the genomes of 1000 actinobacteria strains.</title>
        <authorList>
            <person name="Klenk H.-P."/>
        </authorList>
    </citation>
    <scope>NUCLEOTIDE SEQUENCE [LARGE SCALE GENOMIC DNA]</scope>
    <source>
        <strain evidence="1 2">DSM 44709</strain>
    </source>
</reference>
<gene>
    <name evidence="1" type="ORF">J2S42_002718</name>
</gene>
<proteinExistence type="predicted"/>
<protein>
    <submittedName>
        <fullName evidence="1">Uncharacterized protein</fullName>
    </submittedName>
</protein>
<dbReference type="EMBL" id="JAUSUZ010000001">
    <property type="protein sequence ID" value="MDQ0366049.1"/>
    <property type="molecule type" value="Genomic_DNA"/>
</dbReference>
<evidence type="ECO:0000313" key="1">
    <source>
        <dbReference type="EMBL" id="MDQ0366049.1"/>
    </source>
</evidence>
<name>A0AAE4AXC9_9ACTN</name>
<dbReference type="Proteomes" id="UP001240236">
    <property type="component" value="Unassembled WGS sequence"/>
</dbReference>
<evidence type="ECO:0000313" key="2">
    <source>
        <dbReference type="Proteomes" id="UP001240236"/>
    </source>
</evidence>
<comment type="caution">
    <text evidence="1">The sequence shown here is derived from an EMBL/GenBank/DDBJ whole genome shotgun (WGS) entry which is preliminary data.</text>
</comment>
<keyword evidence="2" id="KW-1185">Reference proteome</keyword>
<organism evidence="1 2">
    <name type="scientific">Catenuloplanes indicus</name>
    <dbReference type="NCBI Taxonomy" id="137267"/>
    <lineage>
        <taxon>Bacteria</taxon>
        <taxon>Bacillati</taxon>
        <taxon>Actinomycetota</taxon>
        <taxon>Actinomycetes</taxon>
        <taxon>Micromonosporales</taxon>
        <taxon>Micromonosporaceae</taxon>
        <taxon>Catenuloplanes</taxon>
    </lineage>
</organism>
<accession>A0AAE4AXC9</accession>
<dbReference type="AlphaFoldDB" id="A0AAE4AXC9"/>
<sequence length="78" mass="8148">MDPPTRSGYADAGRTAPHSHANAVPILALCVIGSDPVGWFMRETIATARGEASQEGDERAGVYAGLCEPQASELLIHG</sequence>